<dbReference type="EMBL" id="CABFNS010000820">
    <property type="protein sequence ID" value="VUC30465.1"/>
    <property type="molecule type" value="Genomic_DNA"/>
</dbReference>
<evidence type="ECO:0000256" key="1">
    <source>
        <dbReference type="SAM" id="MobiDB-lite"/>
    </source>
</evidence>
<organism evidence="2 3">
    <name type="scientific">Bionectria ochroleuca</name>
    <name type="common">Gliocladium roseum</name>
    <dbReference type="NCBI Taxonomy" id="29856"/>
    <lineage>
        <taxon>Eukaryota</taxon>
        <taxon>Fungi</taxon>
        <taxon>Dikarya</taxon>
        <taxon>Ascomycota</taxon>
        <taxon>Pezizomycotina</taxon>
        <taxon>Sordariomycetes</taxon>
        <taxon>Hypocreomycetidae</taxon>
        <taxon>Hypocreales</taxon>
        <taxon>Bionectriaceae</taxon>
        <taxon>Clonostachys</taxon>
    </lineage>
</organism>
<feature type="compositionally biased region" description="Polar residues" evidence="1">
    <location>
        <begin position="1"/>
        <end position="12"/>
    </location>
</feature>
<evidence type="ECO:0000313" key="3">
    <source>
        <dbReference type="Proteomes" id="UP000766486"/>
    </source>
</evidence>
<dbReference type="Proteomes" id="UP000766486">
    <property type="component" value="Unassembled WGS sequence"/>
</dbReference>
<gene>
    <name evidence="2" type="ORF">CLO192961_LOCUS287446</name>
</gene>
<keyword evidence="3" id="KW-1185">Reference proteome</keyword>
<evidence type="ECO:0008006" key="4">
    <source>
        <dbReference type="Google" id="ProtNLM"/>
    </source>
</evidence>
<name>A0ABY6UH74_BIOOC</name>
<proteinExistence type="predicted"/>
<feature type="region of interest" description="Disordered" evidence="1">
    <location>
        <begin position="1"/>
        <end position="21"/>
    </location>
</feature>
<comment type="caution">
    <text evidence="2">The sequence shown here is derived from an EMBL/GenBank/DDBJ whole genome shotgun (WGS) entry which is preliminary data.</text>
</comment>
<accession>A0ABY6UH74</accession>
<sequence>MADQPPANTSQNGASSSASGSSRVTSIHDLLSPNNDPAVPVPGFTFVTRLAPELLREIFSHFEHPYLDKNKLCVLNLDVKLPEDDFKALANSRLVCSMFNRVATPLLLPILRIQTDEMSLGRVRNIAGNPLLSSGIRGIQILMSCRLRSFATQKRHYLVYHQASLTSMLEGYSADVELGFPQVAPTHLDASSPGATRGRACLRAIDRLLGDDAPLPALMAFPGLFDEGFPQHMPGLVEPDLMDHYTQVINECYMDYRAEYERDYVVVSEGSLVSALAQLASTPNRQVSLSFSETPQEYPPQRTRKAEQIFSSMDETMWWLKRTIRPSEVYMYPRYMQHVDMAPYCAMFSELPIAIRQTGSSLNSLEFSGPLISSRNTILCPGGGSNAADALMMKQLQAALQDLQAFVLPNLYVVPPRDEDQETPGGISMAQYISAALSSRHLRKIDLNPSESEEEAFLNEDPGPIDFGTCLSQMRCRNLREVMLLNIQFTEEELTAFCRIVSPEIELLGLTGIDLTQGSWIPILDLLRNLLGERCARQECELLVADLRGSEMDEALEHLGLTPEWMNGQILLDFVKRILGYIRGEGDDENPLANLVSPQSP</sequence>
<reference evidence="2 3" key="1">
    <citation type="submission" date="2019-06" db="EMBL/GenBank/DDBJ databases">
        <authorList>
            <person name="Broberg M."/>
        </authorList>
    </citation>
    <scope>NUCLEOTIDE SEQUENCE [LARGE SCALE GENOMIC DNA]</scope>
</reference>
<evidence type="ECO:0000313" key="2">
    <source>
        <dbReference type="EMBL" id="VUC30465.1"/>
    </source>
</evidence>
<protein>
    <recommendedName>
        <fullName evidence="4">F-box domain-containing protein</fullName>
    </recommendedName>
</protein>